<protein>
    <submittedName>
        <fullName evidence="2">Uncharacterized protein</fullName>
    </submittedName>
</protein>
<evidence type="ECO:0000313" key="3">
    <source>
        <dbReference type="Proteomes" id="UP000728185"/>
    </source>
</evidence>
<feature type="region of interest" description="Disordered" evidence="1">
    <location>
        <begin position="437"/>
        <end position="480"/>
    </location>
</feature>
<feature type="compositionally biased region" description="Polar residues" evidence="1">
    <location>
        <begin position="459"/>
        <end position="471"/>
    </location>
</feature>
<evidence type="ECO:0000256" key="1">
    <source>
        <dbReference type="SAM" id="MobiDB-lite"/>
    </source>
</evidence>
<sequence>MQMWNTSNYVSKKFTVRECPVILAQLLNTSNVRFALLKTNCYLDIQSRVLNWRHRATPWTKGAIVEVAGPDYSSIDQCNEMIESVVPFYAIRRPYVEITSCKAPRLFRKRATEDMRGNCRASSSIPAPDLHRSQESVRNVVKQNAFTPDPMVPVQNQENRPVGKQTGFNNSKYPVIEPRLPRSRALSSQTYHTEECVDSDTFQKDLKLSTDYPVPRGDEFQPTLEQNRHNATGVCEFPLKLKTDPFPPRSMKLMSDCRTGTYPRPKLFESERSARFAVHTQKAAAVRAILEQMKEEKYRHLLSTVSHNLPRQNPSDVVNRLLKCGVTRSTTPKTLGDPGGRLPICSSPSLDTRDIHLARSWDRLSGSLKSHPPADLSKLISVSITGTPRGSPSILNILHNTHRDIQQYRSTQNTLTGKTGPISKEASITTGAQLARYSDKVTKQSRDRGETDRSKGLVATSNLPKCNSTPVNRPDTLTDDGLIEHPQLEVLSGSQNFFDPCPTLIYPNALTVSSSHSSHILSSTSINNGEPECTECGECRLEGLNCSPLNLAQLSGKTLTDAAEYRRKMHHDAPKTLTQQDVSMNSEFNNLEPPVQSLHIPASALARPQSTYEPQCLPNEVTEFAPNQQLSITPTLSPYGESHLVVGTKVKLGELSSVRPTAPSMTAPFHPNRSFRPRLFERIDFCSHETTETQDVLLSNTYEHPLEIDLGQLPRRSEIRIEDPQSGHAVGDDTLFVPNIDGEPSNIITLSCLPGEEIESKPEVFKKSVSKDGQKFCEENMMDSSAVAKISQDRGESNPVSLVKQIFEPTKSPSRLTNPDSSTRNRVGDSVLVGSQKDLSRVTKETKALPRAPSKELVNRSLWKSKPKILQAINADRNRKEISQRGPATNPKVFGRTVISRSVSKLGAVRNTTIPRSVNKTVNSITRTVSEGQPMNDLSAPNSKTSRQVPKATGLSLCGSYPPSPLSLAEPCMTIPDPSKRPESTDETKNRKSADSGLLERPNRLIETPQTGLFLRPDISLDHISSVTSTAKLPDYLYSDSSHGYEEEGSHSGERNPLISCSEEASVVEDSESMTETTSDESSESPTASSSDNETANLFPKNRENRKRFTSMETQKLARETGRLQRVSAFTGQKRLPNGYGSREIYQTGNAVKRRIPNRVAAERRKKSNPYLRRKWRYRSHGIYNKVVGCFPLQWCFRNG</sequence>
<feature type="region of interest" description="Disordered" evidence="1">
    <location>
        <begin position="1064"/>
        <end position="1110"/>
    </location>
</feature>
<feature type="region of interest" description="Disordered" evidence="1">
    <location>
        <begin position="147"/>
        <end position="175"/>
    </location>
</feature>
<dbReference type="Proteomes" id="UP000728185">
    <property type="component" value="Unassembled WGS sequence"/>
</dbReference>
<name>A0A8E0VJ04_9TREM</name>
<organism evidence="2 3">
    <name type="scientific">Fasciolopsis buskii</name>
    <dbReference type="NCBI Taxonomy" id="27845"/>
    <lineage>
        <taxon>Eukaryota</taxon>
        <taxon>Metazoa</taxon>
        <taxon>Spiralia</taxon>
        <taxon>Lophotrochozoa</taxon>
        <taxon>Platyhelminthes</taxon>
        <taxon>Trematoda</taxon>
        <taxon>Digenea</taxon>
        <taxon>Plagiorchiida</taxon>
        <taxon>Echinostomata</taxon>
        <taxon>Echinostomatoidea</taxon>
        <taxon>Fasciolidae</taxon>
        <taxon>Fasciolopsis</taxon>
    </lineage>
</organism>
<keyword evidence="3" id="KW-1185">Reference proteome</keyword>
<dbReference type="EMBL" id="LUCM01006669">
    <property type="protein sequence ID" value="KAA0190947.1"/>
    <property type="molecule type" value="Genomic_DNA"/>
</dbReference>
<feature type="compositionally biased region" description="Basic and acidic residues" evidence="1">
    <location>
        <begin position="978"/>
        <end position="994"/>
    </location>
</feature>
<reference evidence="2" key="1">
    <citation type="submission" date="2019-05" db="EMBL/GenBank/DDBJ databases">
        <title>Annotation for the trematode Fasciolopsis buski.</title>
        <authorList>
            <person name="Choi Y.-J."/>
        </authorList>
    </citation>
    <scope>NUCLEOTIDE SEQUENCE</scope>
    <source>
        <strain evidence="2">HT</strain>
        <tissue evidence="2">Whole worm</tissue>
    </source>
</reference>
<feature type="compositionally biased region" description="Polar residues" evidence="1">
    <location>
        <begin position="939"/>
        <end position="948"/>
    </location>
</feature>
<proteinExistence type="predicted"/>
<dbReference type="OrthoDB" id="6282145at2759"/>
<feature type="compositionally biased region" description="Polar residues" evidence="1">
    <location>
        <begin position="811"/>
        <end position="825"/>
    </location>
</feature>
<evidence type="ECO:0000313" key="2">
    <source>
        <dbReference type="EMBL" id="KAA0190947.1"/>
    </source>
</evidence>
<gene>
    <name evidence="2" type="ORF">FBUS_05463</name>
</gene>
<feature type="region of interest" description="Disordered" evidence="1">
    <location>
        <begin position="969"/>
        <end position="1005"/>
    </location>
</feature>
<feature type="compositionally biased region" description="Low complexity" evidence="1">
    <location>
        <begin position="1084"/>
        <end position="1094"/>
    </location>
</feature>
<feature type="compositionally biased region" description="Acidic residues" evidence="1">
    <location>
        <begin position="1066"/>
        <end position="1083"/>
    </location>
</feature>
<feature type="region of interest" description="Disordered" evidence="1">
    <location>
        <begin position="928"/>
        <end position="957"/>
    </location>
</feature>
<accession>A0A8E0VJ04</accession>
<dbReference type="AlphaFoldDB" id="A0A8E0VJ04"/>
<feature type="compositionally biased region" description="Basic and acidic residues" evidence="1">
    <location>
        <begin position="437"/>
        <end position="455"/>
    </location>
</feature>
<feature type="region of interest" description="Disordered" evidence="1">
    <location>
        <begin position="809"/>
        <end position="829"/>
    </location>
</feature>
<comment type="caution">
    <text evidence="2">The sequence shown here is derived from an EMBL/GenBank/DDBJ whole genome shotgun (WGS) entry which is preliminary data.</text>
</comment>